<dbReference type="EMBL" id="JACOOR010000004">
    <property type="protein sequence ID" value="MBC5659875.1"/>
    <property type="molecule type" value="Genomic_DNA"/>
</dbReference>
<dbReference type="Proteomes" id="UP000649345">
    <property type="component" value="Unassembled WGS sequence"/>
</dbReference>
<dbReference type="InterPro" id="IPR029045">
    <property type="entry name" value="ClpP/crotonase-like_dom_sf"/>
</dbReference>
<dbReference type="SUPFAM" id="SSF52096">
    <property type="entry name" value="ClpP/crotonase"/>
    <property type="match status" value="1"/>
</dbReference>
<dbReference type="GO" id="GO:0006508">
    <property type="term" value="P:proteolysis"/>
    <property type="evidence" value="ECO:0007669"/>
    <property type="project" value="UniProtKB-KW"/>
</dbReference>
<sequence>MEKSINSDNEAKKETRQAAANRSPQAEDDGQLTLTDGETRIHLLNIIGEVEGHECLPASSKTTKYEHVIPQLAALEDSRELQGLLVLINTVGGDVESGLAIAELIASLSKPTVSLVLGGSHSIGVPLAVSADYSLIVPSGTMMIHPVRMNGLIIGVPQTFDYFQKIQNRISDFIVGHSHISIQRLNALMMETGELTKDVGSVLVGPQAVEEGIIDAVGGIREAFAALKRLIRENDAWTDPHENAIIK</sequence>
<dbReference type="Gene3D" id="3.90.226.10">
    <property type="entry name" value="2-enoyl-CoA Hydratase, Chain A, domain 1"/>
    <property type="match status" value="1"/>
</dbReference>
<name>A0A923RNZ5_9FIRM</name>
<comment type="caution">
    <text evidence="2">The sequence shown here is derived from an EMBL/GenBank/DDBJ whole genome shotgun (WGS) entry which is preliminary data.</text>
</comment>
<dbReference type="InterPro" id="IPR023562">
    <property type="entry name" value="ClpP/TepA"/>
</dbReference>
<organism evidence="2 3">
    <name type="scientific">Anaerosacchariphilus hominis</name>
    <dbReference type="NCBI Taxonomy" id="2763017"/>
    <lineage>
        <taxon>Bacteria</taxon>
        <taxon>Bacillati</taxon>
        <taxon>Bacillota</taxon>
        <taxon>Clostridia</taxon>
        <taxon>Lachnospirales</taxon>
        <taxon>Lachnospiraceae</taxon>
        <taxon>Anaerosacchariphilus</taxon>
    </lineage>
</organism>
<evidence type="ECO:0000313" key="3">
    <source>
        <dbReference type="Proteomes" id="UP000649345"/>
    </source>
</evidence>
<gene>
    <name evidence="2" type="ORF">H8S44_08835</name>
</gene>
<accession>A0A923RNZ5</accession>
<protein>
    <submittedName>
        <fullName evidence="2">ATP-dependent Clp protease proteolytic subunit</fullName>
    </submittedName>
</protein>
<keyword evidence="3" id="KW-1185">Reference proteome</keyword>
<evidence type="ECO:0000313" key="2">
    <source>
        <dbReference type="EMBL" id="MBC5659875.1"/>
    </source>
</evidence>
<keyword evidence="2" id="KW-0645">Protease</keyword>
<feature type="region of interest" description="Disordered" evidence="1">
    <location>
        <begin position="1"/>
        <end position="34"/>
    </location>
</feature>
<dbReference type="GO" id="GO:0008233">
    <property type="term" value="F:peptidase activity"/>
    <property type="evidence" value="ECO:0007669"/>
    <property type="project" value="UniProtKB-KW"/>
</dbReference>
<evidence type="ECO:0000256" key="1">
    <source>
        <dbReference type="SAM" id="MobiDB-lite"/>
    </source>
</evidence>
<feature type="compositionally biased region" description="Basic and acidic residues" evidence="1">
    <location>
        <begin position="1"/>
        <end position="16"/>
    </location>
</feature>
<dbReference type="Pfam" id="PF00574">
    <property type="entry name" value="CLP_protease"/>
    <property type="match status" value="1"/>
</dbReference>
<reference evidence="2" key="1">
    <citation type="submission" date="2020-08" db="EMBL/GenBank/DDBJ databases">
        <title>Genome public.</title>
        <authorList>
            <person name="Liu C."/>
            <person name="Sun Q."/>
        </authorList>
    </citation>
    <scope>NUCLEOTIDE SEQUENCE</scope>
    <source>
        <strain evidence="2">NSJ-68</strain>
    </source>
</reference>
<dbReference type="RefSeq" id="WP_186872170.1">
    <property type="nucleotide sequence ID" value="NZ_JACOOR010000004.1"/>
</dbReference>
<dbReference type="AlphaFoldDB" id="A0A923RNZ5"/>
<proteinExistence type="predicted"/>
<keyword evidence="2" id="KW-0378">Hydrolase</keyword>